<feature type="region of interest" description="Disordered" evidence="1">
    <location>
        <begin position="1"/>
        <end position="30"/>
    </location>
</feature>
<feature type="compositionally biased region" description="Low complexity" evidence="1">
    <location>
        <begin position="17"/>
        <end position="30"/>
    </location>
</feature>
<evidence type="ECO:0000313" key="3">
    <source>
        <dbReference type="Proteomes" id="UP000095149"/>
    </source>
</evidence>
<evidence type="ECO:0000256" key="1">
    <source>
        <dbReference type="SAM" id="MobiDB-lite"/>
    </source>
</evidence>
<sequence>MPDTSSFSGHTHDTRTARAATSTTSITGTGTVVKTVPVNLSRGTLDDAIVAKTGDDGTGRGSIAYQAREEEG</sequence>
<name>A0A1E3KDS1_9TREE</name>
<protein>
    <submittedName>
        <fullName evidence="2">Uncharacterized protein</fullName>
    </submittedName>
</protein>
<dbReference type="Proteomes" id="UP000095149">
    <property type="component" value="Unassembled WGS sequence"/>
</dbReference>
<dbReference type="AlphaFoldDB" id="A0A1E3KDS1"/>
<gene>
    <name evidence="2" type="ORF">I350_00023</name>
</gene>
<organism evidence="2 3">
    <name type="scientific">Cryptococcus amylolentus CBS 6273</name>
    <dbReference type="NCBI Taxonomy" id="1296118"/>
    <lineage>
        <taxon>Eukaryota</taxon>
        <taxon>Fungi</taxon>
        <taxon>Dikarya</taxon>
        <taxon>Basidiomycota</taxon>
        <taxon>Agaricomycotina</taxon>
        <taxon>Tremellomycetes</taxon>
        <taxon>Tremellales</taxon>
        <taxon>Cryptococcaceae</taxon>
        <taxon>Cryptococcus</taxon>
    </lineage>
</organism>
<accession>A0A1E3KDS1</accession>
<reference evidence="2 3" key="1">
    <citation type="submission" date="2016-06" db="EMBL/GenBank/DDBJ databases">
        <title>Evolution of pathogenesis and genome organization in the Tremellales.</title>
        <authorList>
            <person name="Cuomo C."/>
            <person name="Litvintseva A."/>
            <person name="Heitman J."/>
            <person name="Chen Y."/>
            <person name="Sun S."/>
            <person name="Springer D."/>
            <person name="Dromer F."/>
            <person name="Young S."/>
            <person name="Zeng Q."/>
            <person name="Chapman S."/>
            <person name="Gujja S."/>
            <person name="Saif S."/>
            <person name="Birren B."/>
        </authorList>
    </citation>
    <scope>NUCLEOTIDE SEQUENCE [LARGE SCALE GENOMIC DNA]</scope>
    <source>
        <strain evidence="2 3">CBS 6273</strain>
    </source>
</reference>
<comment type="caution">
    <text evidence="2">The sequence shown here is derived from an EMBL/GenBank/DDBJ whole genome shotgun (WGS) entry which is preliminary data.</text>
</comment>
<proteinExistence type="predicted"/>
<dbReference type="EMBL" id="MEKH01000001">
    <property type="protein sequence ID" value="ODO11248.1"/>
    <property type="molecule type" value="Genomic_DNA"/>
</dbReference>
<evidence type="ECO:0000313" key="2">
    <source>
        <dbReference type="EMBL" id="ODO11248.1"/>
    </source>
</evidence>